<dbReference type="InterPro" id="IPR019795">
    <property type="entry name" value="Globin_bac-like_CS"/>
</dbReference>
<dbReference type="InterPro" id="IPR012292">
    <property type="entry name" value="Globin/Proto"/>
</dbReference>
<dbReference type="GO" id="GO:0019825">
    <property type="term" value="F:oxygen binding"/>
    <property type="evidence" value="ECO:0007669"/>
    <property type="project" value="InterPro"/>
</dbReference>
<evidence type="ECO:0000313" key="6">
    <source>
        <dbReference type="EMBL" id="AKM11941.1"/>
    </source>
</evidence>
<dbReference type="Pfam" id="PF01152">
    <property type="entry name" value="Bac_globin"/>
    <property type="match status" value="1"/>
</dbReference>
<proteinExistence type="predicted"/>
<dbReference type="KEGG" id="cna:AB433_16485"/>
<dbReference type="STRING" id="1348774.AB433_16485"/>
<name>A0A0G3XMS1_9SPHN</name>
<keyword evidence="7" id="KW-1185">Reference proteome</keyword>
<dbReference type="InterPro" id="IPR009050">
    <property type="entry name" value="Globin-like_sf"/>
</dbReference>
<keyword evidence="3" id="KW-0349">Heme</keyword>
<dbReference type="InterPro" id="IPR001486">
    <property type="entry name" value="Hemoglobin_trunc"/>
</dbReference>
<gene>
    <name evidence="6" type="ORF">AB433_16485</name>
</gene>
<dbReference type="PATRIC" id="fig|1348774.3.peg.3460"/>
<dbReference type="OrthoDB" id="9790913at2"/>
<evidence type="ECO:0000256" key="3">
    <source>
        <dbReference type="ARBA" id="ARBA00022617"/>
    </source>
</evidence>
<evidence type="ECO:0000256" key="2">
    <source>
        <dbReference type="ARBA" id="ARBA00022448"/>
    </source>
</evidence>
<evidence type="ECO:0000256" key="1">
    <source>
        <dbReference type="ARBA" id="ARBA00001971"/>
    </source>
</evidence>
<evidence type="ECO:0000313" key="7">
    <source>
        <dbReference type="Proteomes" id="UP000035287"/>
    </source>
</evidence>
<evidence type="ECO:0000256" key="5">
    <source>
        <dbReference type="ARBA" id="ARBA00023004"/>
    </source>
</evidence>
<dbReference type="SUPFAM" id="SSF46458">
    <property type="entry name" value="Globin-like"/>
    <property type="match status" value="1"/>
</dbReference>
<dbReference type="GO" id="GO:0046872">
    <property type="term" value="F:metal ion binding"/>
    <property type="evidence" value="ECO:0007669"/>
    <property type="project" value="UniProtKB-KW"/>
</dbReference>
<keyword evidence="4" id="KW-0479">Metal-binding</keyword>
<reference evidence="6 7" key="1">
    <citation type="submission" date="2015-06" db="EMBL/GenBank/DDBJ databases">
        <authorList>
            <person name="Zeng Y."/>
            <person name="Huang Y."/>
        </authorList>
    </citation>
    <scope>NUCLEOTIDE SEQUENCE [LARGE SCALE GENOMIC DNA]</scope>
    <source>
        <strain evidence="6 7">PQ-2</strain>
    </source>
</reference>
<dbReference type="Proteomes" id="UP000035287">
    <property type="component" value="Chromosome"/>
</dbReference>
<organism evidence="6 7">
    <name type="scientific">Croceicoccus naphthovorans</name>
    <dbReference type="NCBI Taxonomy" id="1348774"/>
    <lineage>
        <taxon>Bacteria</taxon>
        <taxon>Pseudomonadati</taxon>
        <taxon>Pseudomonadota</taxon>
        <taxon>Alphaproteobacteria</taxon>
        <taxon>Sphingomonadales</taxon>
        <taxon>Erythrobacteraceae</taxon>
        <taxon>Croceicoccus</taxon>
    </lineage>
</organism>
<sequence length="131" mass="14302">MTTVREPTTPYEALGGADTFRRIVDRFYDLMDSEPRFAELRAMHAADLAPMREALASFLGGWAGGPRDWFEANPGRCMFSVHGEFPIDATTAGQWADAMKQAISEADMPSADLAAQLSQRLTAMARAMGAN</sequence>
<dbReference type="CDD" id="cd14773">
    <property type="entry name" value="TrHb2_PhHbO-like_O"/>
    <property type="match status" value="1"/>
</dbReference>
<keyword evidence="5" id="KW-0408">Iron</keyword>
<evidence type="ECO:0000256" key="4">
    <source>
        <dbReference type="ARBA" id="ARBA00022723"/>
    </source>
</evidence>
<dbReference type="PROSITE" id="PS01213">
    <property type="entry name" value="GLOBIN_FAM_2"/>
    <property type="match status" value="1"/>
</dbReference>
<dbReference type="AlphaFoldDB" id="A0A0G3XMS1"/>
<comment type="cofactor">
    <cofactor evidence="1">
        <name>heme</name>
        <dbReference type="ChEBI" id="CHEBI:30413"/>
    </cofactor>
</comment>
<keyword evidence="2" id="KW-0813">Transport</keyword>
<dbReference type="GO" id="GO:0020037">
    <property type="term" value="F:heme binding"/>
    <property type="evidence" value="ECO:0007669"/>
    <property type="project" value="InterPro"/>
</dbReference>
<accession>A0A0G3XMS1</accession>
<dbReference type="EMBL" id="CP011770">
    <property type="protein sequence ID" value="AKM11941.1"/>
    <property type="molecule type" value="Genomic_DNA"/>
</dbReference>
<dbReference type="GO" id="GO:0015671">
    <property type="term" value="P:oxygen transport"/>
    <property type="evidence" value="ECO:0007669"/>
    <property type="project" value="InterPro"/>
</dbReference>
<protein>
    <submittedName>
        <fullName evidence="6">Globin</fullName>
    </submittedName>
</protein>
<dbReference type="Gene3D" id="1.10.490.10">
    <property type="entry name" value="Globins"/>
    <property type="match status" value="1"/>
</dbReference>